<dbReference type="Proteomes" id="UP000694547">
    <property type="component" value="Chromosome 8"/>
</dbReference>
<evidence type="ECO:0000313" key="2">
    <source>
        <dbReference type="Ensembl" id="ENSPEMP00000033086.1"/>
    </source>
</evidence>
<reference evidence="2" key="3">
    <citation type="submission" date="2025-09" db="UniProtKB">
        <authorList>
            <consortium name="Ensembl"/>
        </authorList>
    </citation>
    <scope>IDENTIFICATION</scope>
</reference>
<keyword evidence="3" id="KW-1185">Reference proteome</keyword>
<dbReference type="GeneTree" id="ENSGT00860000135609"/>
<dbReference type="AlphaFoldDB" id="A0A8C8UQH2"/>
<organism evidence="2 3">
    <name type="scientific">Peromyscus maniculatus bairdii</name>
    <name type="common">Prairie deer mouse</name>
    <dbReference type="NCBI Taxonomy" id="230844"/>
    <lineage>
        <taxon>Eukaryota</taxon>
        <taxon>Metazoa</taxon>
        <taxon>Chordata</taxon>
        <taxon>Craniata</taxon>
        <taxon>Vertebrata</taxon>
        <taxon>Euteleostomi</taxon>
        <taxon>Mammalia</taxon>
        <taxon>Eutheria</taxon>
        <taxon>Euarchontoglires</taxon>
        <taxon>Glires</taxon>
        <taxon>Rodentia</taxon>
        <taxon>Myomorpha</taxon>
        <taxon>Muroidea</taxon>
        <taxon>Cricetidae</taxon>
        <taxon>Neotominae</taxon>
        <taxon>Peromyscus</taxon>
    </lineage>
</organism>
<reference evidence="2" key="2">
    <citation type="submission" date="2025-08" db="UniProtKB">
        <authorList>
            <consortium name="Ensembl"/>
        </authorList>
    </citation>
    <scope>IDENTIFICATION</scope>
</reference>
<accession>A0A8C8UQH2</accession>
<proteinExistence type="predicted"/>
<sequence>MRSRRRFSTSGFSICDQRGRESGPTGPGLSAATRASDPAAGKAHASLSPRVPGRLGLLRASCLLPSALASGSEARPHFSRLPAPAPSVFRFLLSPVWDSPLSTSLSCVVSLSVNQ</sequence>
<dbReference type="Ensembl" id="ENSPEMT00000039631.1">
    <property type="protein sequence ID" value="ENSPEMP00000033086.1"/>
    <property type="gene ID" value="ENSPEMG00000024560.1"/>
</dbReference>
<reference evidence="2 3" key="1">
    <citation type="submission" date="2018-10" db="EMBL/GenBank/DDBJ databases">
        <title>Improved assembly of the deer mouse Peromyscus maniculatus genome.</title>
        <authorList>
            <person name="Lassance J.-M."/>
            <person name="Hoekstra H.E."/>
        </authorList>
    </citation>
    <scope>NUCLEOTIDE SEQUENCE [LARGE SCALE GENOMIC DNA]</scope>
</reference>
<evidence type="ECO:0000256" key="1">
    <source>
        <dbReference type="SAM" id="MobiDB-lite"/>
    </source>
</evidence>
<name>A0A8C8UQH2_PERMB</name>
<protein>
    <submittedName>
        <fullName evidence="2">Uncharacterized protein</fullName>
    </submittedName>
</protein>
<evidence type="ECO:0000313" key="3">
    <source>
        <dbReference type="Proteomes" id="UP000694547"/>
    </source>
</evidence>
<feature type="region of interest" description="Disordered" evidence="1">
    <location>
        <begin position="1"/>
        <end position="50"/>
    </location>
</feature>